<dbReference type="Gene3D" id="3.40.50.150">
    <property type="entry name" value="Vaccinia Virus protein VP39"/>
    <property type="match status" value="1"/>
</dbReference>
<dbReference type="GO" id="GO:0010420">
    <property type="term" value="F:polyprenyldihydroxybenzoate methyltransferase activity"/>
    <property type="evidence" value="ECO:0007669"/>
    <property type="project" value="UniProtKB-UniRule"/>
</dbReference>
<dbReference type="GO" id="GO:0032259">
    <property type="term" value="P:methylation"/>
    <property type="evidence" value="ECO:0007669"/>
    <property type="project" value="UniProtKB-KW"/>
</dbReference>
<dbReference type="PANTHER" id="PTHR43464">
    <property type="entry name" value="METHYLTRANSFERASE"/>
    <property type="match status" value="1"/>
</dbReference>
<evidence type="ECO:0000256" key="2">
    <source>
        <dbReference type="ARBA" id="ARBA00022679"/>
    </source>
</evidence>
<comment type="catalytic activity">
    <reaction evidence="5">
        <text>a 3,4-dihydroxy-5-(all-trans-polyprenyl)benzoate + S-adenosyl-L-methionine = a 4-hydroxy-3-methoxy-5-(all-trans-polyprenyl)benzoate + S-adenosyl-L-homocysteine + H(+)</text>
        <dbReference type="Rhea" id="RHEA:44452"/>
        <dbReference type="Rhea" id="RHEA-COMP:10930"/>
        <dbReference type="Rhea" id="RHEA-COMP:10931"/>
        <dbReference type="ChEBI" id="CHEBI:15378"/>
        <dbReference type="ChEBI" id="CHEBI:57856"/>
        <dbReference type="ChEBI" id="CHEBI:59789"/>
        <dbReference type="ChEBI" id="CHEBI:64694"/>
        <dbReference type="ChEBI" id="CHEBI:84443"/>
        <dbReference type="EC" id="2.1.1.114"/>
    </reaction>
</comment>
<evidence type="ECO:0000313" key="7">
    <source>
        <dbReference type="Proteomes" id="UP000183365"/>
    </source>
</evidence>
<dbReference type="Proteomes" id="UP000183365">
    <property type="component" value="Unassembled WGS sequence"/>
</dbReference>
<dbReference type="EMBL" id="FQNF01000022">
    <property type="protein sequence ID" value="SGZ39360.1"/>
    <property type="molecule type" value="Genomic_DNA"/>
</dbReference>
<dbReference type="CDD" id="cd02440">
    <property type="entry name" value="AdoMet_MTases"/>
    <property type="match status" value="1"/>
</dbReference>
<keyword evidence="7" id="KW-1185">Reference proteome</keyword>
<keyword evidence="2 5" id="KW-0808">Transferase</keyword>
<evidence type="ECO:0000256" key="5">
    <source>
        <dbReference type="HAMAP-Rule" id="MF_03190"/>
    </source>
</evidence>
<comment type="subcellular location">
    <subcellularLocation>
        <location evidence="5">Mitochondrion inner membrane</location>
        <topology evidence="5">Peripheral membrane protein</topology>
        <orientation evidence="5">Matrix side</orientation>
    </subcellularLocation>
</comment>
<feature type="binding site" evidence="5">
    <location>
        <position position="213"/>
    </location>
    <ligand>
        <name>S-adenosyl-L-methionine</name>
        <dbReference type="ChEBI" id="CHEBI:59789"/>
    </ligand>
</feature>
<comment type="cofactor">
    <cofactor evidence="5">
        <name>Mg(2+)</name>
        <dbReference type="ChEBI" id="CHEBI:18420"/>
    </cofactor>
</comment>
<dbReference type="EC" id="2.1.1.64" evidence="5"/>
<evidence type="ECO:0000256" key="1">
    <source>
        <dbReference type="ARBA" id="ARBA00022603"/>
    </source>
</evidence>
<dbReference type="NCBIfam" id="TIGR01983">
    <property type="entry name" value="UbiG"/>
    <property type="match status" value="1"/>
</dbReference>
<feature type="binding site" evidence="5">
    <location>
        <position position="162"/>
    </location>
    <ligand>
        <name>S-adenosyl-L-methionine</name>
        <dbReference type="ChEBI" id="CHEBI:59789"/>
    </ligand>
</feature>
<name>A0A1L0AZ26_9ASCO</name>
<keyword evidence="4 5" id="KW-0949">S-adenosyl-L-methionine</keyword>
<accession>A0A1L0AZ26</accession>
<feature type="binding site" evidence="5">
    <location>
        <position position="214"/>
    </location>
    <ligand>
        <name>Mg(2+)</name>
        <dbReference type="ChEBI" id="CHEBI:18420"/>
    </ligand>
</feature>
<dbReference type="UniPathway" id="UPA00232"/>
<dbReference type="HAMAP" id="MF_00472">
    <property type="entry name" value="UbiG"/>
    <property type="match status" value="1"/>
</dbReference>
<gene>
    <name evidence="5" type="primary">COQ3</name>
    <name evidence="6" type="ORF">HGUI_01560</name>
</gene>
<keyword evidence="5" id="KW-0460">Magnesium</keyword>
<dbReference type="PANTHER" id="PTHR43464:SF19">
    <property type="entry name" value="UBIQUINONE BIOSYNTHESIS O-METHYLTRANSFERASE, MITOCHONDRIAL"/>
    <property type="match status" value="1"/>
</dbReference>
<feature type="binding site" evidence="5">
    <location>
        <position position="139"/>
    </location>
    <ligand>
        <name>S-adenosyl-L-methionine</name>
        <dbReference type="ChEBI" id="CHEBI:59789"/>
    </ligand>
</feature>
<dbReference type="GO" id="GO:0120537">
    <property type="term" value="F:3-demethylubiquinone 3-O-methyltransferase activity"/>
    <property type="evidence" value="ECO:0007669"/>
    <property type="project" value="RHEA"/>
</dbReference>
<keyword evidence="3 5" id="KW-0831">Ubiquinone biosynthesis</keyword>
<evidence type="ECO:0000256" key="4">
    <source>
        <dbReference type="ARBA" id="ARBA00022691"/>
    </source>
</evidence>
<evidence type="ECO:0000313" key="6">
    <source>
        <dbReference type="EMBL" id="SGZ39360.1"/>
    </source>
</evidence>
<comment type="catalytic activity">
    <reaction evidence="5">
        <text>a 3-demethylubiquinol + S-adenosyl-L-methionine = a ubiquinol + S-adenosyl-L-homocysteine + H(+)</text>
        <dbReference type="Rhea" id="RHEA:44380"/>
        <dbReference type="Rhea" id="RHEA-COMP:9566"/>
        <dbReference type="Rhea" id="RHEA-COMP:10914"/>
        <dbReference type="ChEBI" id="CHEBI:15378"/>
        <dbReference type="ChEBI" id="CHEBI:17976"/>
        <dbReference type="ChEBI" id="CHEBI:57856"/>
        <dbReference type="ChEBI" id="CHEBI:59789"/>
        <dbReference type="ChEBI" id="CHEBI:84422"/>
        <dbReference type="EC" id="2.1.1.64"/>
    </reaction>
</comment>
<dbReference type="GO" id="GO:0061542">
    <property type="term" value="F:3-demethylubiquinol 3-O-methyltransferase activity"/>
    <property type="evidence" value="ECO:0007669"/>
    <property type="project" value="UniProtKB-UniRule"/>
</dbReference>
<dbReference type="AlphaFoldDB" id="A0A1L0AZ26"/>
<keyword evidence="5" id="KW-0479">Metal-binding</keyword>
<keyword evidence="5" id="KW-0999">Mitochondrion inner membrane</keyword>
<protein>
    <recommendedName>
        <fullName evidence="5">Ubiquinone biosynthesis O-methyltransferase, mitochondrial</fullName>
    </recommendedName>
    <alternativeName>
        <fullName evidence="5">3,4-dihydroxy-5-hexaprenylbenzoate methyltransferase</fullName>
    </alternativeName>
    <alternativeName>
        <fullName evidence="5">3-demethylubiquinol 3-O-methyltransferase</fullName>
    </alternativeName>
    <alternativeName>
        <fullName evidence="5">3-demethylubiquinone 3-O-methyltransferase</fullName>
    </alternativeName>
    <alternativeName>
        <fullName evidence="5">3-demethylubiquinone-6 3-O-methyltransferase</fullName>
    </alternativeName>
    <alternativeName>
        <fullName evidence="5">Hexaprenyldihydroxybenzoate methyltransferase</fullName>
    </alternativeName>
    <alternativeName>
        <fullName evidence="5">Polyprenyldihydroxybenzoate methyltransferase</fullName>
        <shortName evidence="5">DHHB methyltransferase</shortName>
        <shortName evidence="5">DHHB-MT</shortName>
        <shortName evidence="5">DHHB-MTase</shortName>
        <ecNumber evidence="5">2.1.1.-</ecNumber>
        <ecNumber evidence="5">2.1.1.114</ecNumber>
        <ecNumber evidence="5">2.1.1.64</ecNumber>
    </alternativeName>
</protein>
<dbReference type="InterPro" id="IPR010233">
    <property type="entry name" value="UbiG_MeTrfase"/>
</dbReference>
<dbReference type="InterPro" id="IPR029063">
    <property type="entry name" value="SAM-dependent_MTases_sf"/>
</dbReference>
<dbReference type="GO" id="GO:0031314">
    <property type="term" value="C:extrinsic component of mitochondrial inner membrane"/>
    <property type="evidence" value="ECO:0007669"/>
    <property type="project" value="UniProtKB-UniRule"/>
</dbReference>
<evidence type="ECO:0000256" key="3">
    <source>
        <dbReference type="ARBA" id="ARBA00022688"/>
    </source>
</evidence>
<reference evidence="7" key="1">
    <citation type="submission" date="2016-11" db="EMBL/GenBank/DDBJ databases">
        <authorList>
            <person name="Guldener U."/>
        </authorList>
    </citation>
    <scope>NUCLEOTIDE SEQUENCE [LARGE SCALE GENOMIC DNA]</scope>
</reference>
<comment type="pathway">
    <text evidence="5">Cofactor biosynthesis; ubiquinone biosynthesis.</text>
</comment>
<feature type="binding site" evidence="5">
    <location>
        <position position="217"/>
    </location>
    <ligand>
        <name>Mg(2+)</name>
        <dbReference type="ChEBI" id="CHEBI:18420"/>
    </ligand>
</feature>
<comment type="function">
    <text evidence="5">O-methyltransferase required for two non-consecutive steps during ubiquinone biosynthesis. Catalyzes the 2 O-methylation of 3,4-dihydroxy-5-(all-trans-polyprenyl)benzoic acid into 4-hydroxy-3-methoxy-5-(all-trans-polyprenyl)benzoic acid. Also catalyzes the last step of ubiquinone biosynthesis by mediating methylation of 3-demethylubiquinone into ubiquinone. Also able to mediate the methylation of 3-demethylubiquinol into ubiquinol.</text>
</comment>
<dbReference type="SUPFAM" id="SSF53335">
    <property type="entry name" value="S-adenosyl-L-methionine-dependent methyltransferases"/>
    <property type="match status" value="1"/>
</dbReference>
<feature type="binding site" evidence="5">
    <location>
        <position position="71"/>
    </location>
    <ligand>
        <name>S-adenosyl-L-methionine</name>
        <dbReference type="ChEBI" id="CHEBI:59789"/>
    </ligand>
</feature>
<dbReference type="OrthoDB" id="3265906at2759"/>
<dbReference type="EC" id="2.1.1.-" evidence="5"/>
<dbReference type="EC" id="2.1.1.114" evidence="5"/>
<keyword evidence="5" id="KW-0496">Mitochondrion</keyword>
<dbReference type="Pfam" id="PF13489">
    <property type="entry name" value="Methyltransf_23"/>
    <property type="match status" value="1"/>
</dbReference>
<sequence length="325" mass="37649">MFQHSLKLRTLRRLVHVNPNIGFNPNTASKVASSDGSSFSSEEQSHFANLAPTWWDPSGNQRILHLMNTKRIEFIKDTLTKKFFEERNTKNKEDEIYIPKFNKNLLPDYIKIQVDNMEGAYMNELFKNSVKDWKVLDMGCGGGLLTESLSRLDVFRQVKGYDMTEECIQVATQHASKDILLKKNLENESLKYEIKDLFKEDSVTEKFDMVCCFEMLEHVDEPFRMLSCLMERLNTGGVLVISTINKDLVSLLTTIVAAEHLLNLVPKGTHTFEKYINCSEIENWAFRNKMEVIDAKGVMFNPIRDEWEIHSKKDIGNYFISLKKL</sequence>
<feature type="binding site" evidence="5">
    <location>
        <position position="218"/>
    </location>
    <ligand>
        <name>Mg(2+)</name>
        <dbReference type="ChEBI" id="CHEBI:18420"/>
    </ligand>
</feature>
<organism evidence="6 7">
    <name type="scientific">Hanseniaspora guilliermondii</name>
    <dbReference type="NCBI Taxonomy" id="56406"/>
    <lineage>
        <taxon>Eukaryota</taxon>
        <taxon>Fungi</taxon>
        <taxon>Dikarya</taxon>
        <taxon>Ascomycota</taxon>
        <taxon>Saccharomycotina</taxon>
        <taxon>Saccharomycetes</taxon>
        <taxon>Saccharomycodales</taxon>
        <taxon>Saccharomycodaceae</taxon>
        <taxon>Hanseniaspora</taxon>
    </lineage>
</organism>
<keyword evidence="1 5" id="KW-0489">Methyltransferase</keyword>
<keyword evidence="5" id="KW-0472">Membrane</keyword>
<dbReference type="VEuPathDB" id="FungiDB:HGUI_01560"/>
<comment type="similarity">
    <text evidence="5">Belongs to the class I-like SAM-binding methyltransferase superfamily. UbiG/COQ3 family.</text>
</comment>
<dbReference type="GO" id="GO:0046872">
    <property type="term" value="F:metal ion binding"/>
    <property type="evidence" value="ECO:0007669"/>
    <property type="project" value="UniProtKB-KW"/>
</dbReference>
<proteinExistence type="inferred from homology"/>
<comment type="subunit">
    <text evidence="5">Component of a multi-subunit COQ enzyme complex, composed of at least COQ3, COQ4, COQ5, COQ6, COQ7 and COQ9.</text>
</comment>
<comment type="catalytic activity">
    <reaction evidence="5">
        <text>a 3-demethylubiquinone + S-adenosyl-L-methionine = a ubiquinone + S-adenosyl-L-homocysteine</text>
        <dbReference type="Rhea" id="RHEA:81215"/>
        <dbReference type="Rhea" id="RHEA-COMP:9565"/>
        <dbReference type="Rhea" id="RHEA-COMP:19654"/>
        <dbReference type="ChEBI" id="CHEBI:16389"/>
        <dbReference type="ChEBI" id="CHEBI:57856"/>
        <dbReference type="ChEBI" id="CHEBI:59789"/>
        <dbReference type="ChEBI" id="CHEBI:231825"/>
    </reaction>
</comment>